<feature type="transmembrane region" description="Helical" evidence="1">
    <location>
        <begin position="6"/>
        <end position="26"/>
    </location>
</feature>
<accession>A0ABW1DL17</accession>
<keyword evidence="1" id="KW-0812">Transmembrane</keyword>
<keyword evidence="1" id="KW-0472">Membrane</keyword>
<dbReference type="Proteomes" id="UP001595979">
    <property type="component" value="Unassembled WGS sequence"/>
</dbReference>
<reference evidence="3" key="1">
    <citation type="journal article" date="2019" name="Int. J. Syst. Evol. Microbiol.">
        <title>The Global Catalogue of Microorganisms (GCM) 10K type strain sequencing project: providing services to taxonomists for standard genome sequencing and annotation.</title>
        <authorList>
            <consortium name="The Broad Institute Genomics Platform"/>
            <consortium name="The Broad Institute Genome Sequencing Center for Infectious Disease"/>
            <person name="Wu L."/>
            <person name="Ma J."/>
        </authorList>
    </citation>
    <scope>NUCLEOTIDE SEQUENCE [LARGE SCALE GENOMIC DNA]</scope>
    <source>
        <strain evidence="3">CGMCC 1.15053</strain>
    </source>
</reference>
<evidence type="ECO:0000313" key="3">
    <source>
        <dbReference type="Proteomes" id="UP001595979"/>
    </source>
</evidence>
<gene>
    <name evidence="2" type="ORF">ACFPQ6_11680</name>
</gene>
<evidence type="ECO:0000313" key="2">
    <source>
        <dbReference type="EMBL" id="MFC5848970.1"/>
    </source>
</evidence>
<organism evidence="2 3">
    <name type="scientific">Deinococcus petrolearius</name>
    <dbReference type="NCBI Taxonomy" id="1751295"/>
    <lineage>
        <taxon>Bacteria</taxon>
        <taxon>Thermotogati</taxon>
        <taxon>Deinococcota</taxon>
        <taxon>Deinococci</taxon>
        <taxon>Deinococcales</taxon>
        <taxon>Deinococcaceae</taxon>
        <taxon>Deinococcus</taxon>
    </lineage>
</organism>
<comment type="caution">
    <text evidence="2">The sequence shown here is derived from an EMBL/GenBank/DDBJ whole genome shotgun (WGS) entry which is preliminary data.</text>
</comment>
<evidence type="ECO:0000256" key="1">
    <source>
        <dbReference type="SAM" id="Phobius"/>
    </source>
</evidence>
<protein>
    <submittedName>
        <fullName evidence="2">Uncharacterized protein</fullName>
    </submittedName>
</protein>
<dbReference type="EMBL" id="JBHSOH010000012">
    <property type="protein sequence ID" value="MFC5848970.1"/>
    <property type="molecule type" value="Genomic_DNA"/>
</dbReference>
<dbReference type="RefSeq" id="WP_380049515.1">
    <property type="nucleotide sequence ID" value="NZ_JBHSOH010000012.1"/>
</dbReference>
<feature type="transmembrane region" description="Helical" evidence="1">
    <location>
        <begin position="33"/>
        <end position="51"/>
    </location>
</feature>
<name>A0ABW1DL17_9DEIO</name>
<keyword evidence="1" id="KW-1133">Transmembrane helix</keyword>
<sequence length="56" mass="6310">MNAPAWRIWLITALMCGWGILGIRFVQKGDTPLALMCLLLLVANGVTLWRLTRRGK</sequence>
<keyword evidence="3" id="KW-1185">Reference proteome</keyword>
<proteinExistence type="predicted"/>